<dbReference type="SUPFAM" id="SSF82829">
    <property type="entry name" value="MesJ substrate recognition domain-like"/>
    <property type="match status" value="1"/>
</dbReference>
<evidence type="ECO:0000313" key="12">
    <source>
        <dbReference type="EMBL" id="MBB5472308.1"/>
    </source>
</evidence>
<organism evidence="11 13">
    <name type="scientific">Cellulomonas hominis</name>
    <dbReference type="NCBI Taxonomy" id="156981"/>
    <lineage>
        <taxon>Bacteria</taxon>
        <taxon>Bacillati</taxon>
        <taxon>Actinomycetota</taxon>
        <taxon>Actinomycetes</taxon>
        <taxon>Micrococcales</taxon>
        <taxon>Cellulomonadaceae</taxon>
        <taxon>Cellulomonas</taxon>
    </lineage>
</organism>
<dbReference type="CDD" id="cd01992">
    <property type="entry name" value="TilS_N"/>
    <property type="match status" value="1"/>
</dbReference>
<dbReference type="Pfam" id="PF09179">
    <property type="entry name" value="TilS"/>
    <property type="match status" value="1"/>
</dbReference>
<evidence type="ECO:0000313" key="13">
    <source>
        <dbReference type="Proteomes" id="UP000321723"/>
    </source>
</evidence>
<dbReference type="AlphaFoldDB" id="A0A511FCL6"/>
<dbReference type="PANTHER" id="PTHR43033:SF1">
    <property type="entry name" value="TRNA(ILE)-LYSIDINE SYNTHASE-RELATED"/>
    <property type="match status" value="1"/>
</dbReference>
<dbReference type="RefSeq" id="WP_146835893.1">
    <property type="nucleotide sequence ID" value="NZ_BJVQ01000015.1"/>
</dbReference>
<feature type="domain" description="tRNA(Ile)-lysidine/2-thiocytidine synthase N-terminal" evidence="9">
    <location>
        <begin position="28"/>
        <end position="196"/>
    </location>
</feature>
<name>A0A511FCL6_9CELL</name>
<evidence type="ECO:0000313" key="11">
    <source>
        <dbReference type="EMBL" id="GEL46354.1"/>
    </source>
</evidence>
<dbReference type="GO" id="GO:0005737">
    <property type="term" value="C:cytoplasm"/>
    <property type="evidence" value="ECO:0007669"/>
    <property type="project" value="UniProtKB-SubCell"/>
</dbReference>
<dbReference type="Pfam" id="PF01171">
    <property type="entry name" value="ATP_bind_3"/>
    <property type="match status" value="1"/>
</dbReference>
<feature type="domain" description="tRNA(Ile)-lysidine synthase substrate-binding" evidence="10">
    <location>
        <begin position="287"/>
        <end position="354"/>
    </location>
</feature>
<dbReference type="GO" id="GO:0005524">
    <property type="term" value="F:ATP binding"/>
    <property type="evidence" value="ECO:0007669"/>
    <property type="project" value="UniProtKB-UniRule"/>
</dbReference>
<dbReference type="PANTHER" id="PTHR43033">
    <property type="entry name" value="TRNA(ILE)-LYSIDINE SYNTHASE-RELATED"/>
    <property type="match status" value="1"/>
</dbReference>
<dbReference type="Proteomes" id="UP000321723">
    <property type="component" value="Unassembled WGS sequence"/>
</dbReference>
<evidence type="ECO:0000256" key="4">
    <source>
        <dbReference type="ARBA" id="ARBA00022741"/>
    </source>
</evidence>
<comment type="similarity">
    <text evidence="7">Belongs to the tRNA(Ile)-lysidine synthase family.</text>
</comment>
<dbReference type="InterPro" id="IPR014729">
    <property type="entry name" value="Rossmann-like_a/b/a_fold"/>
</dbReference>
<evidence type="ECO:0000256" key="1">
    <source>
        <dbReference type="ARBA" id="ARBA00022490"/>
    </source>
</evidence>
<comment type="catalytic activity">
    <reaction evidence="6 7">
        <text>cytidine(34) in tRNA(Ile2) + L-lysine + ATP = lysidine(34) in tRNA(Ile2) + AMP + diphosphate + H(+)</text>
        <dbReference type="Rhea" id="RHEA:43744"/>
        <dbReference type="Rhea" id="RHEA-COMP:10625"/>
        <dbReference type="Rhea" id="RHEA-COMP:10670"/>
        <dbReference type="ChEBI" id="CHEBI:15378"/>
        <dbReference type="ChEBI" id="CHEBI:30616"/>
        <dbReference type="ChEBI" id="CHEBI:32551"/>
        <dbReference type="ChEBI" id="CHEBI:33019"/>
        <dbReference type="ChEBI" id="CHEBI:82748"/>
        <dbReference type="ChEBI" id="CHEBI:83665"/>
        <dbReference type="ChEBI" id="CHEBI:456215"/>
        <dbReference type="EC" id="6.3.4.19"/>
    </reaction>
</comment>
<evidence type="ECO:0000256" key="7">
    <source>
        <dbReference type="HAMAP-Rule" id="MF_01161"/>
    </source>
</evidence>
<keyword evidence="2 7" id="KW-0436">Ligase</keyword>
<evidence type="ECO:0000259" key="10">
    <source>
        <dbReference type="Pfam" id="PF09179"/>
    </source>
</evidence>
<dbReference type="Gene3D" id="3.40.50.620">
    <property type="entry name" value="HUPs"/>
    <property type="match status" value="1"/>
</dbReference>
<proteinExistence type="inferred from homology"/>
<comment type="subcellular location">
    <subcellularLocation>
        <location evidence="7">Cytoplasm</location>
    </subcellularLocation>
</comment>
<evidence type="ECO:0000256" key="3">
    <source>
        <dbReference type="ARBA" id="ARBA00022694"/>
    </source>
</evidence>
<dbReference type="Proteomes" id="UP000564629">
    <property type="component" value="Unassembled WGS sequence"/>
</dbReference>
<evidence type="ECO:0000256" key="5">
    <source>
        <dbReference type="ARBA" id="ARBA00022840"/>
    </source>
</evidence>
<keyword evidence="3 7" id="KW-0819">tRNA processing</keyword>
<accession>A0A511FCL6</accession>
<evidence type="ECO:0000256" key="6">
    <source>
        <dbReference type="ARBA" id="ARBA00048539"/>
    </source>
</evidence>
<comment type="caution">
    <text evidence="11">The sequence shown here is derived from an EMBL/GenBank/DDBJ whole genome shotgun (WGS) entry which is preliminary data.</text>
</comment>
<dbReference type="SUPFAM" id="SSF52402">
    <property type="entry name" value="Adenine nucleotide alpha hydrolases-like"/>
    <property type="match status" value="1"/>
</dbReference>
<dbReference type="OrthoDB" id="5244702at2"/>
<dbReference type="EMBL" id="BJVQ01000015">
    <property type="protein sequence ID" value="GEL46354.1"/>
    <property type="molecule type" value="Genomic_DNA"/>
</dbReference>
<keyword evidence="4 7" id="KW-0547">Nucleotide-binding</keyword>
<keyword evidence="5 7" id="KW-0067">ATP-binding</keyword>
<dbReference type="GO" id="GO:0006400">
    <property type="term" value="P:tRNA modification"/>
    <property type="evidence" value="ECO:0007669"/>
    <property type="project" value="UniProtKB-UniRule"/>
</dbReference>
<keyword evidence="13" id="KW-1185">Reference proteome</keyword>
<evidence type="ECO:0000259" key="9">
    <source>
        <dbReference type="Pfam" id="PF01171"/>
    </source>
</evidence>
<gene>
    <name evidence="7" type="primary">tilS</name>
    <name evidence="11" type="ORF">CHO01_14700</name>
    <name evidence="12" type="ORF">HNR08_001044</name>
</gene>
<dbReference type="InterPro" id="IPR012795">
    <property type="entry name" value="tRNA_Ile_lys_synt_N"/>
</dbReference>
<dbReference type="InterPro" id="IPR015262">
    <property type="entry name" value="tRNA_Ile_lys_synt_subst-bd"/>
</dbReference>
<sequence>MPGPHPAVAAVRSAVTAALADLPDDAPVLVACSGGPDSLALAAGAAFVARARGREPRPVGAVVVDHGLQPGSAAVSDRAADACRGLGLDPVEVVPVRVGGPGGPEAAAREARYAALLDAAARHGAAAVLLGHTRDDQAEGVLLGLARGSGARSLAGMAPVRGLLRRPLLGVTREQTAAACAALGLAPWHDPTNAGTAQGDPLRSRLRARVLPVLERELGPGVAAALARTADLLREDADALDALAAELLERALVVPSPAEVDGSARGRRSRPAAGGGTDDLADAAVVLDVAVLAGAPAALRGRALRAAAVRAGAPAGALGRAHVRAVDDLVTGWRGQGPVQLPGRVAVSRACGRLALHAGPPPDGSDASGARVTAQATQRGDRHR</sequence>
<comment type="domain">
    <text evidence="7">The N-terminal region contains the highly conserved SGGXDS motif, predicted to be a P-loop motif involved in ATP binding.</text>
</comment>
<evidence type="ECO:0000313" key="14">
    <source>
        <dbReference type="Proteomes" id="UP000564629"/>
    </source>
</evidence>
<dbReference type="EC" id="6.3.4.19" evidence="7"/>
<dbReference type="GO" id="GO:0032267">
    <property type="term" value="F:tRNA(Ile)-lysidine synthase activity"/>
    <property type="evidence" value="ECO:0007669"/>
    <property type="project" value="UniProtKB-EC"/>
</dbReference>
<reference evidence="12 14" key="2">
    <citation type="submission" date="2020-08" db="EMBL/GenBank/DDBJ databases">
        <title>Sequencing the genomes of 1000 actinobacteria strains.</title>
        <authorList>
            <person name="Klenk H.-P."/>
        </authorList>
    </citation>
    <scope>NUCLEOTIDE SEQUENCE [LARGE SCALE GENOMIC DNA]</scope>
    <source>
        <strain evidence="12 14">DSM 9581</strain>
    </source>
</reference>
<dbReference type="InterPro" id="IPR012094">
    <property type="entry name" value="tRNA_Ile_lys_synt"/>
</dbReference>
<protein>
    <recommendedName>
        <fullName evidence="7">tRNA(Ile)-lysidine synthase</fullName>
        <ecNumber evidence="7">6.3.4.19</ecNumber>
    </recommendedName>
    <alternativeName>
        <fullName evidence="7">tRNA(Ile)-2-lysyl-cytidine synthase</fullName>
    </alternativeName>
    <alternativeName>
        <fullName evidence="7">tRNA(Ile)-lysidine synthetase</fullName>
    </alternativeName>
</protein>
<dbReference type="EMBL" id="JACHDN010000001">
    <property type="protein sequence ID" value="MBB5472308.1"/>
    <property type="molecule type" value="Genomic_DNA"/>
</dbReference>
<reference evidence="11 13" key="1">
    <citation type="submission" date="2019-07" db="EMBL/GenBank/DDBJ databases">
        <title>Whole genome shotgun sequence of Cellulomonas hominis NBRC 16055.</title>
        <authorList>
            <person name="Hosoyama A."/>
            <person name="Uohara A."/>
            <person name="Ohji S."/>
            <person name="Ichikawa N."/>
        </authorList>
    </citation>
    <scope>NUCLEOTIDE SEQUENCE [LARGE SCALE GENOMIC DNA]</scope>
    <source>
        <strain evidence="11 13">NBRC 16055</strain>
    </source>
</reference>
<dbReference type="NCBIfam" id="TIGR02432">
    <property type="entry name" value="lysidine_TilS_N"/>
    <property type="match status" value="1"/>
</dbReference>
<evidence type="ECO:0000256" key="8">
    <source>
        <dbReference type="SAM" id="MobiDB-lite"/>
    </source>
</evidence>
<feature type="region of interest" description="Disordered" evidence="8">
    <location>
        <begin position="356"/>
        <end position="384"/>
    </location>
</feature>
<comment type="function">
    <text evidence="7">Ligates lysine onto the cytidine present at position 34 of the AUA codon-specific tRNA(Ile) that contains the anticodon CAU, in an ATP-dependent manner. Cytidine is converted to lysidine, thus changing the amino acid specificity of the tRNA from methionine to isoleucine.</text>
</comment>
<dbReference type="Gene3D" id="1.20.59.20">
    <property type="match status" value="1"/>
</dbReference>
<feature type="binding site" evidence="7">
    <location>
        <begin position="33"/>
        <end position="38"/>
    </location>
    <ligand>
        <name>ATP</name>
        <dbReference type="ChEBI" id="CHEBI:30616"/>
    </ligand>
</feature>
<keyword evidence="1 7" id="KW-0963">Cytoplasm</keyword>
<dbReference type="HAMAP" id="MF_01161">
    <property type="entry name" value="tRNA_Ile_lys_synt"/>
    <property type="match status" value="1"/>
</dbReference>
<dbReference type="InterPro" id="IPR011063">
    <property type="entry name" value="TilS/TtcA_N"/>
</dbReference>
<evidence type="ECO:0000256" key="2">
    <source>
        <dbReference type="ARBA" id="ARBA00022598"/>
    </source>
</evidence>